<name>A0AAU9JSH5_9CILI</name>
<dbReference type="SMART" id="SM00220">
    <property type="entry name" value="S_TKc"/>
    <property type="match status" value="1"/>
</dbReference>
<dbReference type="PROSITE" id="PS00107">
    <property type="entry name" value="PROTEIN_KINASE_ATP"/>
    <property type="match status" value="1"/>
</dbReference>
<evidence type="ECO:0000256" key="5">
    <source>
        <dbReference type="ARBA" id="ARBA00022679"/>
    </source>
</evidence>
<protein>
    <recommendedName>
        <fullName evidence="2">non-specific serine/threonine protein kinase</fullName>
        <ecNumber evidence="2">2.7.11.1</ecNumber>
    </recommendedName>
</protein>
<dbReference type="FunFam" id="1.10.510.10:FF:000008">
    <property type="entry name" value="Non-specific serine/threonine protein kinase"/>
    <property type="match status" value="1"/>
</dbReference>
<keyword evidence="4" id="KW-0597">Phosphoprotein</keyword>
<dbReference type="Proteomes" id="UP001162131">
    <property type="component" value="Unassembled WGS sequence"/>
</dbReference>
<evidence type="ECO:0000256" key="1">
    <source>
        <dbReference type="ARBA" id="ARBA00009903"/>
    </source>
</evidence>
<evidence type="ECO:0000256" key="6">
    <source>
        <dbReference type="ARBA" id="ARBA00022741"/>
    </source>
</evidence>
<keyword evidence="16" id="KW-1185">Reference proteome</keyword>
<dbReference type="InterPro" id="IPR011009">
    <property type="entry name" value="Kinase-like_dom_sf"/>
</dbReference>
<dbReference type="PANTHER" id="PTHR24351">
    <property type="entry name" value="RIBOSOMAL PROTEIN S6 KINASE"/>
    <property type="match status" value="1"/>
</dbReference>
<comment type="catalytic activity">
    <reaction evidence="9">
        <text>L-threonyl-[protein] + ATP = O-phospho-L-threonyl-[protein] + ADP + H(+)</text>
        <dbReference type="Rhea" id="RHEA:46608"/>
        <dbReference type="Rhea" id="RHEA-COMP:11060"/>
        <dbReference type="Rhea" id="RHEA-COMP:11605"/>
        <dbReference type="ChEBI" id="CHEBI:15378"/>
        <dbReference type="ChEBI" id="CHEBI:30013"/>
        <dbReference type="ChEBI" id="CHEBI:30616"/>
        <dbReference type="ChEBI" id="CHEBI:61977"/>
        <dbReference type="ChEBI" id="CHEBI:456216"/>
        <dbReference type="EC" id="2.7.11.1"/>
    </reaction>
</comment>
<dbReference type="AlphaFoldDB" id="A0AAU9JSH5"/>
<feature type="binding site" evidence="11">
    <location>
        <position position="79"/>
    </location>
    <ligand>
        <name>ATP</name>
        <dbReference type="ChEBI" id="CHEBI:30616"/>
    </ligand>
</feature>
<evidence type="ECO:0000256" key="8">
    <source>
        <dbReference type="ARBA" id="ARBA00022840"/>
    </source>
</evidence>
<dbReference type="Gene3D" id="3.30.200.20">
    <property type="entry name" value="Phosphorylase Kinase, domain 1"/>
    <property type="match status" value="1"/>
</dbReference>
<dbReference type="FunFam" id="3.30.200.20:FF:000524">
    <property type="entry name" value="Non-specific serine/threonine protein kinase"/>
    <property type="match status" value="1"/>
</dbReference>
<dbReference type="Gene3D" id="1.10.510.10">
    <property type="entry name" value="Transferase(Phosphotransferase) domain 1"/>
    <property type="match status" value="1"/>
</dbReference>
<comment type="caution">
    <text evidence="15">The sequence shown here is derived from an EMBL/GenBank/DDBJ whole genome shotgun (WGS) entry which is preliminary data.</text>
</comment>
<dbReference type="EC" id="2.7.11.1" evidence="2"/>
<organism evidence="15 16">
    <name type="scientific">Blepharisma stoltei</name>
    <dbReference type="NCBI Taxonomy" id="1481888"/>
    <lineage>
        <taxon>Eukaryota</taxon>
        <taxon>Sar</taxon>
        <taxon>Alveolata</taxon>
        <taxon>Ciliophora</taxon>
        <taxon>Postciliodesmatophora</taxon>
        <taxon>Heterotrichea</taxon>
        <taxon>Heterotrichida</taxon>
        <taxon>Blepharismidae</taxon>
        <taxon>Blepharisma</taxon>
    </lineage>
</organism>
<evidence type="ECO:0000256" key="11">
    <source>
        <dbReference type="PROSITE-ProRule" id="PRU10141"/>
    </source>
</evidence>
<gene>
    <name evidence="15" type="ORF">BSTOLATCC_MIC47792</name>
</gene>
<evidence type="ECO:0000256" key="9">
    <source>
        <dbReference type="ARBA" id="ARBA00047899"/>
    </source>
</evidence>
<keyword evidence="8 11" id="KW-0067">ATP-binding</keyword>
<dbReference type="GO" id="GO:0005524">
    <property type="term" value="F:ATP binding"/>
    <property type="evidence" value="ECO:0007669"/>
    <property type="project" value="UniProtKB-UniRule"/>
</dbReference>
<sequence>MGCPCFKSEESSEQVSLIQKESPSLSRESTSVSDLKLSPDDFQMVKMLGKGSFGKVILVLKKGTEKYYAMKVLKKSVIKEKDQISHTLNERMILEDVRCPFIVPLRFSFQTDEKLYMVMEYMSGGELFFHLKKSGRFTEARARFYAAEIILALECLHSKGIVYRDLKPENVLLGLDGHIKLTDFGLSKMGLSLENPKTYTCCGTPEYLAPEIIKNEGHGQAVDFWGLGVLLYEMISGTAPFWAKTRDEMYHNVLHNEVDMKLYFSKAAKDLLSKLLQVDPNKRLANFKEIKEHAFFKGIDWDAYMRKSVNAPFKPRIANSVDLRNFDAQFTNEPAGDSLETKGVIEGHKFPGFTYTDPNYLA</sequence>
<keyword evidence="5" id="KW-0808">Transferase</keyword>
<dbReference type="InterPro" id="IPR000961">
    <property type="entry name" value="AGC-kinase_C"/>
</dbReference>
<dbReference type="Pfam" id="PF00069">
    <property type="entry name" value="Pkinase"/>
    <property type="match status" value="1"/>
</dbReference>
<dbReference type="SUPFAM" id="SSF56112">
    <property type="entry name" value="Protein kinase-like (PK-like)"/>
    <property type="match status" value="1"/>
</dbReference>
<evidence type="ECO:0000256" key="3">
    <source>
        <dbReference type="ARBA" id="ARBA00022527"/>
    </source>
</evidence>
<accession>A0AAU9JSH5</accession>
<evidence type="ECO:0000256" key="7">
    <source>
        <dbReference type="ARBA" id="ARBA00022777"/>
    </source>
</evidence>
<evidence type="ECO:0000256" key="2">
    <source>
        <dbReference type="ARBA" id="ARBA00012513"/>
    </source>
</evidence>
<dbReference type="Pfam" id="PF00433">
    <property type="entry name" value="Pkinase_C"/>
    <property type="match status" value="1"/>
</dbReference>
<dbReference type="PROSITE" id="PS51285">
    <property type="entry name" value="AGC_KINASE_CTER"/>
    <property type="match status" value="1"/>
</dbReference>
<evidence type="ECO:0000313" key="15">
    <source>
        <dbReference type="EMBL" id="CAG9328953.1"/>
    </source>
</evidence>
<keyword evidence="3 12" id="KW-0723">Serine/threonine-protein kinase</keyword>
<dbReference type="InterPro" id="IPR045270">
    <property type="entry name" value="STKc_AGC"/>
</dbReference>
<dbReference type="PROSITE" id="PS00108">
    <property type="entry name" value="PROTEIN_KINASE_ST"/>
    <property type="match status" value="1"/>
</dbReference>
<dbReference type="InterPro" id="IPR017892">
    <property type="entry name" value="Pkinase_C"/>
</dbReference>
<dbReference type="InterPro" id="IPR017441">
    <property type="entry name" value="Protein_kinase_ATP_BS"/>
</dbReference>
<proteinExistence type="inferred from homology"/>
<dbReference type="InterPro" id="IPR008271">
    <property type="entry name" value="Ser/Thr_kinase_AS"/>
</dbReference>
<keyword evidence="7" id="KW-0418">Kinase</keyword>
<dbReference type="SMART" id="SM00133">
    <property type="entry name" value="S_TK_X"/>
    <property type="match status" value="1"/>
</dbReference>
<evidence type="ECO:0000313" key="16">
    <source>
        <dbReference type="Proteomes" id="UP001162131"/>
    </source>
</evidence>
<dbReference type="CDD" id="cd05123">
    <property type="entry name" value="STKc_AGC"/>
    <property type="match status" value="1"/>
</dbReference>
<evidence type="ECO:0000256" key="12">
    <source>
        <dbReference type="RuleBase" id="RU000304"/>
    </source>
</evidence>
<dbReference type="GO" id="GO:0004674">
    <property type="term" value="F:protein serine/threonine kinase activity"/>
    <property type="evidence" value="ECO:0007669"/>
    <property type="project" value="UniProtKB-KW"/>
</dbReference>
<comment type="similarity">
    <text evidence="1">Belongs to the protein kinase superfamily. AGC Ser/Thr protein kinase family.</text>
</comment>
<feature type="domain" description="Protein kinase" evidence="13">
    <location>
        <begin position="42"/>
        <end position="296"/>
    </location>
</feature>
<comment type="catalytic activity">
    <reaction evidence="10">
        <text>L-seryl-[protein] + ATP = O-phospho-L-seryl-[protein] + ADP + H(+)</text>
        <dbReference type="Rhea" id="RHEA:17989"/>
        <dbReference type="Rhea" id="RHEA-COMP:9863"/>
        <dbReference type="Rhea" id="RHEA-COMP:11604"/>
        <dbReference type="ChEBI" id="CHEBI:15378"/>
        <dbReference type="ChEBI" id="CHEBI:29999"/>
        <dbReference type="ChEBI" id="CHEBI:30616"/>
        <dbReference type="ChEBI" id="CHEBI:83421"/>
        <dbReference type="ChEBI" id="CHEBI:456216"/>
        <dbReference type="EC" id="2.7.11.1"/>
    </reaction>
</comment>
<evidence type="ECO:0000256" key="4">
    <source>
        <dbReference type="ARBA" id="ARBA00022553"/>
    </source>
</evidence>
<reference evidence="15" key="1">
    <citation type="submission" date="2021-09" db="EMBL/GenBank/DDBJ databases">
        <authorList>
            <consortium name="AG Swart"/>
            <person name="Singh M."/>
            <person name="Singh A."/>
            <person name="Seah K."/>
            <person name="Emmerich C."/>
        </authorList>
    </citation>
    <scope>NUCLEOTIDE SEQUENCE</scope>
    <source>
        <strain evidence="15">ATCC30299</strain>
    </source>
</reference>
<dbReference type="PROSITE" id="PS50011">
    <property type="entry name" value="PROTEIN_KINASE_DOM"/>
    <property type="match status" value="1"/>
</dbReference>
<evidence type="ECO:0000256" key="10">
    <source>
        <dbReference type="ARBA" id="ARBA00048679"/>
    </source>
</evidence>
<evidence type="ECO:0000259" key="13">
    <source>
        <dbReference type="PROSITE" id="PS50011"/>
    </source>
</evidence>
<feature type="domain" description="AGC-kinase C-terminal" evidence="14">
    <location>
        <begin position="297"/>
        <end position="362"/>
    </location>
</feature>
<dbReference type="InterPro" id="IPR000719">
    <property type="entry name" value="Prot_kinase_dom"/>
</dbReference>
<evidence type="ECO:0000259" key="14">
    <source>
        <dbReference type="PROSITE" id="PS51285"/>
    </source>
</evidence>
<keyword evidence="6 11" id="KW-0547">Nucleotide-binding</keyword>
<dbReference type="EMBL" id="CAJZBQ010000047">
    <property type="protein sequence ID" value="CAG9328953.1"/>
    <property type="molecule type" value="Genomic_DNA"/>
</dbReference>